<sequence length="278" mass="30227">MKNLLLLTAIGLLAGCSNLSMNDVYQNPSFSYESTSFKGLTFDNIAGSSEISIYNPNPYSIPVSALNAELWLDGKEWLALDGGAVSGLSAKKAISVDLDWNLIFSELLSQARSSYDSGQANFTLMMKPELDVPLLGSKTLDWQSEFSVPVPKLPTLRMTDWSVTGVSLTAITMALTFDVENPNVFSVVTEDWNVDLAKNGSSLANLRLADQTLAAGGTSEQKVELELSLLQAGISVFNSLKSNQWSDALQMDWSGDWYSPDLDIALPDLNQALLKVLN</sequence>
<evidence type="ECO:0008006" key="4">
    <source>
        <dbReference type="Google" id="ProtNLM"/>
    </source>
</evidence>
<evidence type="ECO:0000313" key="3">
    <source>
        <dbReference type="Proteomes" id="UP000295793"/>
    </source>
</evidence>
<comment type="caution">
    <text evidence="2">The sequence shown here is derived from an EMBL/GenBank/DDBJ whole genome shotgun (WGS) entry which is preliminary data.</text>
</comment>
<feature type="signal peptide" evidence="1">
    <location>
        <begin position="1"/>
        <end position="22"/>
    </location>
</feature>
<feature type="chain" id="PRO_5020962284" description="LEA14-like dessication related protein" evidence="1">
    <location>
        <begin position="23"/>
        <end position="278"/>
    </location>
</feature>
<dbReference type="Proteomes" id="UP000295793">
    <property type="component" value="Unassembled WGS sequence"/>
</dbReference>
<dbReference type="Gene3D" id="2.60.40.1820">
    <property type="match status" value="2"/>
</dbReference>
<dbReference type="EMBL" id="SLZR01000001">
    <property type="protein sequence ID" value="TCS43978.1"/>
    <property type="molecule type" value="Genomic_DNA"/>
</dbReference>
<dbReference type="AlphaFoldDB" id="A0A4R3IEF2"/>
<dbReference type="OrthoDB" id="6196336at2"/>
<keyword evidence="1" id="KW-0732">Signal</keyword>
<evidence type="ECO:0000256" key="1">
    <source>
        <dbReference type="SAM" id="SignalP"/>
    </source>
</evidence>
<dbReference type="SUPFAM" id="SSF117070">
    <property type="entry name" value="LEA14-like"/>
    <property type="match status" value="2"/>
</dbReference>
<evidence type="ECO:0000313" key="2">
    <source>
        <dbReference type="EMBL" id="TCS43978.1"/>
    </source>
</evidence>
<dbReference type="PROSITE" id="PS51257">
    <property type="entry name" value="PROKAR_LIPOPROTEIN"/>
    <property type="match status" value="1"/>
</dbReference>
<name>A0A4R3IEF2_9GAMM</name>
<accession>A0A4R3IEF2</accession>
<keyword evidence="3" id="KW-1185">Reference proteome</keyword>
<reference evidence="2 3" key="1">
    <citation type="submission" date="2019-03" db="EMBL/GenBank/DDBJ databases">
        <title>Genomic Encyclopedia of Archaeal and Bacterial Type Strains, Phase II (KMG-II): from individual species to whole genera.</title>
        <authorList>
            <person name="Goeker M."/>
        </authorList>
    </citation>
    <scope>NUCLEOTIDE SEQUENCE [LARGE SCALE GENOMIC DNA]</scope>
    <source>
        <strain evidence="2 3">DSM 15388</strain>
    </source>
</reference>
<organism evidence="2 3">
    <name type="scientific">Reinekea marinisedimentorum</name>
    <dbReference type="NCBI Taxonomy" id="230495"/>
    <lineage>
        <taxon>Bacteria</taxon>
        <taxon>Pseudomonadati</taxon>
        <taxon>Pseudomonadota</taxon>
        <taxon>Gammaproteobacteria</taxon>
        <taxon>Oceanospirillales</taxon>
        <taxon>Saccharospirillaceae</taxon>
        <taxon>Reinekea</taxon>
    </lineage>
</organism>
<dbReference type="RefSeq" id="WP_132699198.1">
    <property type="nucleotide sequence ID" value="NZ_SLZR01000001.1"/>
</dbReference>
<gene>
    <name evidence="2" type="ORF">BCF53_101321</name>
</gene>
<protein>
    <recommendedName>
        <fullName evidence="4">LEA14-like dessication related protein</fullName>
    </recommendedName>
</protein>
<proteinExistence type="predicted"/>